<dbReference type="AlphaFoldDB" id="A0A4C1XPF9"/>
<keyword evidence="3 4" id="KW-0274">FAD</keyword>
<dbReference type="SUPFAM" id="SSF48173">
    <property type="entry name" value="Cryptochrome/photolyase FAD-binding domain"/>
    <property type="match status" value="1"/>
</dbReference>
<evidence type="ECO:0000313" key="9">
    <source>
        <dbReference type="Proteomes" id="UP000299102"/>
    </source>
</evidence>
<feature type="site" description="Electron transfer via tryptophanyl radical" evidence="5">
    <location>
        <position position="323"/>
    </location>
</feature>
<dbReference type="Proteomes" id="UP000299102">
    <property type="component" value="Unassembled WGS sequence"/>
</dbReference>
<dbReference type="STRING" id="151549.A0A4C1XPF9"/>
<dbReference type="PROSITE" id="PS51645">
    <property type="entry name" value="PHR_CRY_ALPHA_BETA"/>
    <property type="match status" value="1"/>
</dbReference>
<dbReference type="PANTHER" id="PTHR11455:SF9">
    <property type="entry name" value="CRYPTOCHROME CIRCADIAN CLOCK 5 ISOFORM X1"/>
    <property type="match status" value="1"/>
</dbReference>
<dbReference type="Gene3D" id="1.10.579.10">
    <property type="entry name" value="DNA Cyclobutane Dipyrimidine Photolyase, subunit A, domain 3"/>
    <property type="match status" value="1"/>
</dbReference>
<dbReference type="EMBL" id="BGZK01000888">
    <property type="protein sequence ID" value="GBP64109.1"/>
    <property type="molecule type" value="Genomic_DNA"/>
</dbReference>
<comment type="similarity">
    <text evidence="1">Belongs to the DNA photolyase class-1 family.</text>
</comment>
<comment type="cofactor">
    <cofactor evidence="4">
        <name>FAD</name>
        <dbReference type="ChEBI" id="CHEBI:57692"/>
    </cofactor>
    <text evidence="4">Binds 1 FAD per subunit.</text>
</comment>
<reference evidence="8 9" key="1">
    <citation type="journal article" date="2019" name="Commun. Biol.">
        <title>The bagworm genome reveals a unique fibroin gene that provides high tensile strength.</title>
        <authorList>
            <person name="Kono N."/>
            <person name="Nakamura H."/>
            <person name="Ohtoshi R."/>
            <person name="Tomita M."/>
            <person name="Numata K."/>
            <person name="Arakawa K."/>
        </authorList>
    </citation>
    <scope>NUCLEOTIDE SEQUENCE [LARGE SCALE GENOMIC DNA]</scope>
</reference>
<dbReference type="Gene3D" id="3.40.50.620">
    <property type="entry name" value="HUPs"/>
    <property type="match status" value="1"/>
</dbReference>
<dbReference type="PANTHER" id="PTHR11455">
    <property type="entry name" value="CRYPTOCHROME"/>
    <property type="match status" value="1"/>
</dbReference>
<accession>A0A4C1XPF9</accession>
<feature type="compositionally biased region" description="Polar residues" evidence="6">
    <location>
        <begin position="1"/>
        <end position="14"/>
    </location>
</feature>
<evidence type="ECO:0000313" key="8">
    <source>
        <dbReference type="EMBL" id="GBP64109.1"/>
    </source>
</evidence>
<dbReference type="SUPFAM" id="SSF52425">
    <property type="entry name" value="Cryptochrome/photolyase, N-terminal domain"/>
    <property type="match status" value="1"/>
</dbReference>
<evidence type="ECO:0000256" key="1">
    <source>
        <dbReference type="ARBA" id="ARBA00005862"/>
    </source>
</evidence>
<feature type="binding site" evidence="4">
    <location>
        <begin position="390"/>
        <end position="392"/>
    </location>
    <ligand>
        <name>FAD</name>
        <dbReference type="ChEBI" id="CHEBI:57692"/>
    </ligand>
</feature>
<dbReference type="InterPro" id="IPR036155">
    <property type="entry name" value="Crypto/Photolyase_N_sf"/>
</dbReference>
<dbReference type="InterPro" id="IPR006050">
    <property type="entry name" value="DNA_photolyase_N"/>
</dbReference>
<dbReference type="GO" id="GO:0005634">
    <property type="term" value="C:nucleus"/>
    <property type="evidence" value="ECO:0007669"/>
    <property type="project" value="TreeGrafter"/>
</dbReference>
<dbReference type="GO" id="GO:0003677">
    <property type="term" value="F:DNA binding"/>
    <property type="evidence" value="ECO:0007669"/>
    <property type="project" value="TreeGrafter"/>
</dbReference>
<dbReference type="GO" id="GO:0005737">
    <property type="term" value="C:cytoplasm"/>
    <property type="evidence" value="ECO:0007669"/>
    <property type="project" value="TreeGrafter"/>
</dbReference>
<dbReference type="InterPro" id="IPR005101">
    <property type="entry name" value="Cryptochr/Photolyase_FAD-bd"/>
</dbReference>
<feature type="domain" description="Photolyase/cryptochrome alpha/beta" evidence="7">
    <location>
        <begin position="1"/>
        <end position="136"/>
    </location>
</feature>
<dbReference type="OrthoDB" id="435881at2759"/>
<feature type="site" description="Electron transfer via tryptophanyl radical" evidence="5">
    <location>
        <position position="400"/>
    </location>
</feature>
<dbReference type="Gene3D" id="1.25.40.80">
    <property type="match status" value="1"/>
</dbReference>
<evidence type="ECO:0000256" key="5">
    <source>
        <dbReference type="PIRSR" id="PIRSR602081-2"/>
    </source>
</evidence>
<dbReference type="GO" id="GO:0032922">
    <property type="term" value="P:circadian regulation of gene expression"/>
    <property type="evidence" value="ECO:0007669"/>
    <property type="project" value="TreeGrafter"/>
</dbReference>
<evidence type="ECO:0000256" key="3">
    <source>
        <dbReference type="ARBA" id="ARBA00022827"/>
    </source>
</evidence>
<feature type="region of interest" description="Disordered" evidence="6">
    <location>
        <begin position="1"/>
        <end position="23"/>
    </location>
</feature>
<dbReference type="InterPro" id="IPR002081">
    <property type="entry name" value="Cryptochrome/DNA_photolyase_1"/>
</dbReference>
<feature type="binding site" evidence="4">
    <location>
        <begin position="252"/>
        <end position="256"/>
    </location>
    <ligand>
        <name>FAD</name>
        <dbReference type="ChEBI" id="CHEBI:57692"/>
    </ligand>
</feature>
<dbReference type="Pfam" id="PF03441">
    <property type="entry name" value="FAD_binding_7"/>
    <property type="match status" value="1"/>
</dbReference>
<evidence type="ECO:0000259" key="7">
    <source>
        <dbReference type="PROSITE" id="PS51645"/>
    </source>
</evidence>
<organism evidence="8 9">
    <name type="scientific">Eumeta variegata</name>
    <name type="common">Bagworm moth</name>
    <name type="synonym">Eumeta japonica</name>
    <dbReference type="NCBI Taxonomy" id="151549"/>
    <lineage>
        <taxon>Eukaryota</taxon>
        <taxon>Metazoa</taxon>
        <taxon>Ecdysozoa</taxon>
        <taxon>Arthropoda</taxon>
        <taxon>Hexapoda</taxon>
        <taxon>Insecta</taxon>
        <taxon>Pterygota</taxon>
        <taxon>Neoptera</taxon>
        <taxon>Endopterygota</taxon>
        <taxon>Lepidoptera</taxon>
        <taxon>Glossata</taxon>
        <taxon>Ditrysia</taxon>
        <taxon>Tineoidea</taxon>
        <taxon>Psychidae</taxon>
        <taxon>Oiketicinae</taxon>
        <taxon>Eumeta</taxon>
    </lineage>
</organism>
<dbReference type="InterPro" id="IPR014729">
    <property type="entry name" value="Rossmann-like_a/b/a_fold"/>
</dbReference>
<comment type="caution">
    <text evidence="8">The sequence shown here is derived from an EMBL/GenBank/DDBJ whole genome shotgun (WGS) entry which is preliminary data.</text>
</comment>
<feature type="site" description="Electron transfer via tryptophanyl radical" evidence="5">
    <location>
        <position position="377"/>
    </location>
</feature>
<name>A0A4C1XPF9_EUMVA</name>
<keyword evidence="9" id="KW-1185">Reference proteome</keyword>
<dbReference type="GO" id="GO:0043153">
    <property type="term" value="P:entrainment of circadian clock by photoperiod"/>
    <property type="evidence" value="ECO:0007669"/>
    <property type="project" value="TreeGrafter"/>
</dbReference>
<protein>
    <submittedName>
        <fullName evidence="8">Cryptochrome-1</fullName>
    </submittedName>
</protein>
<sequence>MIVWPSSDSKNGSALAQPRGDDSTLDVAENHKKQLRPIYIIDDDIKNRCNVGINRVRFLLESLIDLNSNLRKLNLQLYVVNGKPLEVFSKLFTEWKVDFLTFEKAVEPEIIEEDEHIEELSNKNNVFVVQRISHTIYDCQSIINKNNGNIPLTYPKFLSLVQDVQVKITNEIIKPVSNYCQPSIDAFEKQDPNCYDVNQHFKLSSEDLSTEICYPGGETEALKRLNDILQKKDWICNFEKPNTSPNSLEPSTTVLSPYISLGCLSAKLFYKELKTIERNHPHTKPPVSLLGQLMWREFYYVAATGTVNFDKMIGNPICMQIPWDKNESFLKAWAEGKTGYPFIDAIMKQLISEGWIHHLARHMVACFLTRGDLWISWEEGAKIFEKYLLDYDWALNSGNWLWLSASAFFYKYFRVYSPIAFGKKTDKDGLYIRKYVPELKKYPSEYIYEPWKAPLSVQKQANCIIGTRVDLALGSRMGVGHTNEVVRTDSNSITIVRPIPGGSYDPHDPFWIRLYSYHYLRSTGRALATVAAQGVGDVGDRRRPRA</sequence>
<dbReference type="InterPro" id="IPR036134">
    <property type="entry name" value="Crypto/Photolyase_FAD-like_sf"/>
</dbReference>
<feature type="binding site" evidence="4">
    <location>
        <begin position="292"/>
        <end position="299"/>
    </location>
    <ligand>
        <name>FAD</name>
        <dbReference type="ChEBI" id="CHEBI:57692"/>
    </ligand>
</feature>
<gene>
    <name evidence="8" type="primary">CRY1</name>
    <name evidence="8" type="ORF">EVAR_8478_1</name>
</gene>
<evidence type="ECO:0000256" key="6">
    <source>
        <dbReference type="SAM" id="MobiDB-lite"/>
    </source>
</evidence>
<dbReference type="GO" id="GO:0071949">
    <property type="term" value="F:FAD binding"/>
    <property type="evidence" value="ECO:0007669"/>
    <property type="project" value="TreeGrafter"/>
</dbReference>
<proteinExistence type="inferred from homology"/>
<dbReference type="GO" id="GO:0003904">
    <property type="term" value="F:deoxyribodipyrimidine photo-lyase activity"/>
    <property type="evidence" value="ECO:0007669"/>
    <property type="project" value="TreeGrafter"/>
</dbReference>
<evidence type="ECO:0000256" key="2">
    <source>
        <dbReference type="ARBA" id="ARBA00022630"/>
    </source>
</evidence>
<dbReference type="Pfam" id="PF00875">
    <property type="entry name" value="DNA_photolyase"/>
    <property type="match status" value="1"/>
</dbReference>
<evidence type="ECO:0000256" key="4">
    <source>
        <dbReference type="PIRSR" id="PIRSR602081-1"/>
    </source>
</evidence>
<keyword evidence="2 4" id="KW-0285">Flavoprotein</keyword>